<evidence type="ECO:0000256" key="7">
    <source>
        <dbReference type="ARBA" id="ARBA00022840"/>
    </source>
</evidence>
<dbReference type="PROSITE" id="PS51194">
    <property type="entry name" value="HELICASE_CTER"/>
    <property type="match status" value="1"/>
</dbReference>
<dbReference type="PROSITE" id="PS51192">
    <property type="entry name" value="HELICASE_ATP_BIND_1"/>
    <property type="match status" value="1"/>
</dbReference>
<dbReference type="GO" id="GO:0006281">
    <property type="term" value="P:DNA repair"/>
    <property type="evidence" value="ECO:0007669"/>
    <property type="project" value="UniProtKB-UniRule"/>
</dbReference>
<dbReference type="InterPro" id="IPR014001">
    <property type="entry name" value="Helicase_ATP-bd"/>
</dbReference>
<dbReference type="PANTHER" id="PTHR47964:SF1">
    <property type="entry name" value="ATP-DEPENDENT DNA HELICASE HOMOLOG RECG, CHLOROPLASTIC"/>
    <property type="match status" value="1"/>
</dbReference>
<dbReference type="GO" id="GO:0016787">
    <property type="term" value="F:hydrolase activity"/>
    <property type="evidence" value="ECO:0007669"/>
    <property type="project" value="UniProtKB-KW"/>
</dbReference>
<dbReference type="InterPro" id="IPR033454">
    <property type="entry name" value="RecG_wedge"/>
</dbReference>
<dbReference type="SMART" id="SM00487">
    <property type="entry name" value="DEXDc"/>
    <property type="match status" value="1"/>
</dbReference>
<dbReference type="InterPro" id="IPR001650">
    <property type="entry name" value="Helicase_C-like"/>
</dbReference>
<evidence type="ECO:0000256" key="8">
    <source>
        <dbReference type="ARBA" id="ARBA00023125"/>
    </source>
</evidence>
<keyword evidence="9 15" id="KW-0233">DNA recombination</keyword>
<dbReference type="Gene3D" id="2.40.50.140">
    <property type="entry name" value="Nucleic acid-binding proteins"/>
    <property type="match status" value="1"/>
</dbReference>
<organism evidence="18 19">
    <name type="scientific">Aerococcus kribbianus</name>
    <dbReference type="NCBI Taxonomy" id="2999064"/>
    <lineage>
        <taxon>Bacteria</taxon>
        <taxon>Bacillati</taxon>
        <taxon>Bacillota</taxon>
        <taxon>Bacilli</taxon>
        <taxon>Lactobacillales</taxon>
        <taxon>Aerococcaceae</taxon>
        <taxon>Aerococcus</taxon>
    </lineage>
</organism>
<accession>A0A9X3FVT7</accession>
<evidence type="ECO:0000256" key="15">
    <source>
        <dbReference type="RuleBase" id="RU363016"/>
    </source>
</evidence>
<name>A0A9X3FVT7_9LACT</name>
<keyword evidence="7 15" id="KW-0067">ATP-binding</keyword>
<keyword evidence="8" id="KW-0238">DNA-binding</keyword>
<dbReference type="Pfam" id="PF17191">
    <property type="entry name" value="RecG_wedge"/>
    <property type="match status" value="1"/>
</dbReference>
<keyword evidence="4 15" id="KW-0227">DNA damage</keyword>
<dbReference type="Gene3D" id="3.40.50.300">
    <property type="entry name" value="P-loop containing nucleotide triphosphate hydrolases"/>
    <property type="match status" value="2"/>
</dbReference>
<feature type="domain" description="Helicase C-terminal" evidence="17">
    <location>
        <begin position="466"/>
        <end position="612"/>
    </location>
</feature>
<keyword evidence="5 15" id="KW-0378">Hydrolase</keyword>
<dbReference type="InterPro" id="IPR045562">
    <property type="entry name" value="RecG_dom3_C"/>
</dbReference>
<dbReference type="AlphaFoldDB" id="A0A9X3FVT7"/>
<evidence type="ECO:0000256" key="13">
    <source>
        <dbReference type="ARBA" id="ARBA00034808"/>
    </source>
</evidence>
<dbReference type="Proteomes" id="UP001146670">
    <property type="component" value="Unassembled WGS sequence"/>
</dbReference>
<comment type="catalytic activity">
    <reaction evidence="12 15">
        <text>Couples ATP hydrolysis with the unwinding of duplex DNA by translocating in the 3'-5' direction.</text>
        <dbReference type="EC" id="5.6.2.4"/>
    </reaction>
</comment>
<dbReference type="SUPFAM" id="SSF50249">
    <property type="entry name" value="Nucleic acid-binding proteins"/>
    <property type="match status" value="1"/>
</dbReference>
<evidence type="ECO:0000259" key="17">
    <source>
        <dbReference type="PROSITE" id="PS51194"/>
    </source>
</evidence>
<evidence type="ECO:0000256" key="2">
    <source>
        <dbReference type="ARBA" id="ARBA00017846"/>
    </source>
</evidence>
<dbReference type="EC" id="5.6.2.4" evidence="13 15"/>
<keyword evidence="6 15" id="KW-0347">Helicase</keyword>
<dbReference type="NCBIfam" id="TIGR00643">
    <property type="entry name" value="recG"/>
    <property type="match status" value="1"/>
</dbReference>
<feature type="domain" description="Helicase ATP-binding" evidence="16">
    <location>
        <begin position="270"/>
        <end position="433"/>
    </location>
</feature>
<evidence type="ECO:0000256" key="12">
    <source>
        <dbReference type="ARBA" id="ARBA00034617"/>
    </source>
</evidence>
<dbReference type="Pfam" id="PF19833">
    <property type="entry name" value="RecG_dom3_C"/>
    <property type="match status" value="1"/>
</dbReference>
<dbReference type="SMART" id="SM00490">
    <property type="entry name" value="HELICc"/>
    <property type="match status" value="1"/>
</dbReference>
<dbReference type="InterPro" id="IPR047112">
    <property type="entry name" value="RecG/Mfd"/>
</dbReference>
<reference evidence="18" key="1">
    <citation type="submission" date="2022-12" db="EMBL/GenBank/DDBJ databases">
        <title>Description and comparative metabolic analysis of Aerococcus sp. nov., isolated from the feces of a pig.</title>
        <authorList>
            <person name="Chang Y.-H."/>
        </authorList>
    </citation>
    <scope>NUCLEOTIDE SEQUENCE</scope>
    <source>
        <strain evidence="18">YH-aer222</strain>
    </source>
</reference>
<evidence type="ECO:0000256" key="9">
    <source>
        <dbReference type="ARBA" id="ARBA00023172"/>
    </source>
</evidence>
<comment type="similarity">
    <text evidence="1 15">Belongs to the helicase family. RecG subfamily.</text>
</comment>
<dbReference type="InterPro" id="IPR004609">
    <property type="entry name" value="ATP-dep_DNA_helicase_RecG"/>
</dbReference>
<keyword evidence="3 15" id="KW-0547">Nucleotide-binding</keyword>
<dbReference type="NCBIfam" id="NF008165">
    <property type="entry name" value="PRK10917.1-3"/>
    <property type="match status" value="1"/>
</dbReference>
<dbReference type="GO" id="GO:0003677">
    <property type="term" value="F:DNA binding"/>
    <property type="evidence" value="ECO:0007669"/>
    <property type="project" value="UniProtKB-KW"/>
</dbReference>
<keyword evidence="10 15" id="KW-0234">DNA repair</keyword>
<evidence type="ECO:0000256" key="3">
    <source>
        <dbReference type="ARBA" id="ARBA00022741"/>
    </source>
</evidence>
<dbReference type="Pfam" id="PF00271">
    <property type="entry name" value="Helicase_C"/>
    <property type="match status" value="1"/>
</dbReference>
<dbReference type="InterPro" id="IPR011545">
    <property type="entry name" value="DEAD/DEAH_box_helicase_dom"/>
</dbReference>
<dbReference type="EMBL" id="JAPRFR010000001">
    <property type="protein sequence ID" value="MCZ0725452.1"/>
    <property type="molecule type" value="Genomic_DNA"/>
</dbReference>
<comment type="caution">
    <text evidence="18">The sequence shown here is derived from an EMBL/GenBank/DDBJ whole genome shotgun (WGS) entry which is preliminary data.</text>
</comment>
<evidence type="ECO:0000313" key="19">
    <source>
        <dbReference type="Proteomes" id="UP001146670"/>
    </source>
</evidence>
<evidence type="ECO:0000256" key="6">
    <source>
        <dbReference type="ARBA" id="ARBA00022806"/>
    </source>
</evidence>
<dbReference type="SUPFAM" id="SSF52540">
    <property type="entry name" value="P-loop containing nucleoside triphosphate hydrolases"/>
    <property type="match status" value="2"/>
</dbReference>
<dbReference type="InterPro" id="IPR012340">
    <property type="entry name" value="NA-bd_OB-fold"/>
</dbReference>
<evidence type="ECO:0000259" key="16">
    <source>
        <dbReference type="PROSITE" id="PS51192"/>
    </source>
</evidence>
<evidence type="ECO:0000256" key="4">
    <source>
        <dbReference type="ARBA" id="ARBA00022763"/>
    </source>
</evidence>
<proteinExistence type="inferred from homology"/>
<comment type="catalytic activity">
    <reaction evidence="14 15">
        <text>ATP + H2O = ADP + phosphate + H(+)</text>
        <dbReference type="Rhea" id="RHEA:13065"/>
        <dbReference type="ChEBI" id="CHEBI:15377"/>
        <dbReference type="ChEBI" id="CHEBI:15378"/>
        <dbReference type="ChEBI" id="CHEBI:30616"/>
        <dbReference type="ChEBI" id="CHEBI:43474"/>
        <dbReference type="ChEBI" id="CHEBI:456216"/>
        <dbReference type="EC" id="5.6.2.4"/>
    </reaction>
</comment>
<evidence type="ECO:0000313" key="18">
    <source>
        <dbReference type="EMBL" id="MCZ0725452.1"/>
    </source>
</evidence>
<dbReference type="GO" id="GO:0043138">
    <property type="term" value="F:3'-5' DNA helicase activity"/>
    <property type="evidence" value="ECO:0007669"/>
    <property type="project" value="UniProtKB-EC"/>
</dbReference>
<keyword evidence="11" id="KW-0413">Isomerase</keyword>
<gene>
    <name evidence="18" type="primary">recG</name>
    <name evidence="18" type="ORF">OW157_02580</name>
</gene>
<sequence>MRALTDPVSQLKGVGPKKAEKMAKLGIETVYDLLTHYPFRYEDVSIKSLDELVDGQKATISGQVVTQPVAQYYGRKRNRLSFRVQVEAAVLNVVFFNQAYLKKQVEMGQEIIVYGKYDAGYQQVTGFKLFKNKAEETSDFSAIYHVTQGLSQASIIKDIRTAWDNYHDLIPELLPDALCEKYRLLSHHDAIEAMHFPNSPQDHDQARRQVKYQELFLYGLRLLGRRSRRKQAANGVEVLYDNQALKAFIQIIPFELTQGQKQVVNEICADLRQPYQMNRLLQGDVGSGKTVVALLAMVATMQAGYQAAIMVPTEILAEQHYETLQGFLADSPYQVALLTGSTTAKARRQILADLADGTCQLVIGTHALIQDDVAFADLGLAVIDEQHRFGVRQRQALAAKGKSAAPNILYMTATPIPRTLEITIMGDMDVSKLQEIPSGRQPIQTAWVRPQRAENVQANLLTELQAGRQAYVICPLIGESEALEVQNAEYIYQEYQERYGARFGVGLLHGKMTTDEKAQVMAAFNENKVQILVATTVIEVGVNVPNASFMIILDADRFGLAQLHQLRGRVGRGSQQSYCVLIADPKTENGRQRMQIMAESTDGFYLSQQDLVLRGAGDYFGTKQSGMPDFKLADPVTDGLILETARQDAKVFLPELLADPASYPDLYQWLRDQDASFQA</sequence>
<keyword evidence="19" id="KW-1185">Reference proteome</keyword>
<dbReference type="PANTHER" id="PTHR47964">
    <property type="entry name" value="ATP-DEPENDENT DNA HELICASE HOMOLOG RECG, CHLOROPLASTIC"/>
    <property type="match status" value="1"/>
</dbReference>
<evidence type="ECO:0000256" key="5">
    <source>
        <dbReference type="ARBA" id="ARBA00022801"/>
    </source>
</evidence>
<comment type="function">
    <text evidence="15">Plays a critical role in recombination and DNA repair. Helps process Holliday junction intermediates to mature products by catalyzing branch migration. Has replication fork regression activity, unwinds stalled or blocked replication forks to make a HJ that can be resolved. Has a DNA unwinding activity characteristic of a DNA helicase with 3'-5' polarity.</text>
</comment>
<dbReference type="GO" id="GO:0006310">
    <property type="term" value="P:DNA recombination"/>
    <property type="evidence" value="ECO:0007669"/>
    <property type="project" value="UniProtKB-UniRule"/>
</dbReference>
<protein>
    <recommendedName>
        <fullName evidence="2 15">ATP-dependent DNA helicase RecG</fullName>
        <ecNumber evidence="13 15">5.6.2.4</ecNumber>
    </recommendedName>
</protein>
<dbReference type="RefSeq" id="WP_268751768.1">
    <property type="nucleotide sequence ID" value="NZ_JAPRFQ010000001.1"/>
</dbReference>
<dbReference type="InterPro" id="IPR027417">
    <property type="entry name" value="P-loop_NTPase"/>
</dbReference>
<dbReference type="CDD" id="cd18811">
    <property type="entry name" value="SF2_C_RecG"/>
    <property type="match status" value="1"/>
</dbReference>
<dbReference type="CDD" id="cd17992">
    <property type="entry name" value="DEXHc_RecG"/>
    <property type="match status" value="1"/>
</dbReference>
<evidence type="ECO:0000256" key="1">
    <source>
        <dbReference type="ARBA" id="ARBA00007504"/>
    </source>
</evidence>
<evidence type="ECO:0000256" key="10">
    <source>
        <dbReference type="ARBA" id="ARBA00023204"/>
    </source>
</evidence>
<evidence type="ECO:0000256" key="14">
    <source>
        <dbReference type="ARBA" id="ARBA00048988"/>
    </source>
</evidence>
<dbReference type="Gene3D" id="1.10.150.20">
    <property type="entry name" value="5' to 3' exonuclease, C-terminal subdomain"/>
    <property type="match status" value="1"/>
</dbReference>
<dbReference type="CDD" id="cd04488">
    <property type="entry name" value="RecG_wedge_OBF"/>
    <property type="match status" value="1"/>
</dbReference>
<dbReference type="NCBIfam" id="NF008168">
    <property type="entry name" value="PRK10917.2-2"/>
    <property type="match status" value="1"/>
</dbReference>
<evidence type="ECO:0000256" key="11">
    <source>
        <dbReference type="ARBA" id="ARBA00023235"/>
    </source>
</evidence>
<dbReference type="Pfam" id="PF00270">
    <property type="entry name" value="DEAD"/>
    <property type="match status" value="1"/>
</dbReference>
<dbReference type="GO" id="GO:0005524">
    <property type="term" value="F:ATP binding"/>
    <property type="evidence" value="ECO:0007669"/>
    <property type="project" value="UniProtKB-KW"/>
</dbReference>